<name>A0ABX1JCI5_9PSEU</name>
<dbReference type="InterPro" id="IPR010281">
    <property type="entry name" value="DUF885"/>
</dbReference>
<keyword evidence="2" id="KW-1185">Reference proteome</keyword>
<dbReference type="RefSeq" id="WP_168520206.1">
    <property type="nucleotide sequence ID" value="NZ_JAAXLS010000032.1"/>
</dbReference>
<gene>
    <name evidence="1" type="ORF">HFP15_30365</name>
</gene>
<sequence length="549" mass="60871">MTEVTKLADEFVEALFDAEPLWPALLGIESDREGIGEISEAAEERQRVTLEEFVRRGEALEPASEQDRVTRDVLVSQARNYLDRISTHSAEYTISDLFIAPAASLLTSLPMVTVADEEQGAKHLRRLAEIPRYLQDAADRHRAGLASGRLPVEHLVRAAIGHLDRHLADADNDPLKRQPAPSEAFAAERERLLADVVNPAFAAYRDMLAAEIAEHGRPLDKPGLCWLPDGERMYAAAARSHTTTDRTPDDLHETGLRIIGDLAREYAEIGSRVFGTGDLQEIFTRLRTDPALRWKDADELLETARAAITRAAEASPRWFGRIPPHEWVVEPVPAAAAPNAPAAYYLQPSVDGSRPGTYFANTYEVTERFRHTAEVIAFHEAIPGHHFQLSTALGLTDLPLLRRIGDFTAYVEGWGLYAERLANEMGLYSGDVALLGMLTTDSMRAGRLVVDTGLHAKGWSRAQAVDFLRENTPMPQVEIDAEIDRYIAYPGQALSYMVGRLEILRVREKARQALGERFDIRAFHDLVLGGGSLPMPVLDGVVSAWIESH</sequence>
<evidence type="ECO:0000313" key="2">
    <source>
        <dbReference type="Proteomes" id="UP000715441"/>
    </source>
</evidence>
<dbReference type="EMBL" id="JAAXLS010000032">
    <property type="protein sequence ID" value="NKQ57184.1"/>
    <property type="molecule type" value="Genomic_DNA"/>
</dbReference>
<dbReference type="PANTHER" id="PTHR33361:SF2">
    <property type="entry name" value="DUF885 DOMAIN-CONTAINING PROTEIN"/>
    <property type="match status" value="1"/>
</dbReference>
<accession>A0ABX1JCI5</accession>
<protein>
    <submittedName>
        <fullName evidence="1">DUF885 domain-containing protein</fullName>
    </submittedName>
</protein>
<organism evidence="1 2">
    <name type="scientific">Amycolatopsis acididurans</name>
    <dbReference type="NCBI Taxonomy" id="2724524"/>
    <lineage>
        <taxon>Bacteria</taxon>
        <taxon>Bacillati</taxon>
        <taxon>Actinomycetota</taxon>
        <taxon>Actinomycetes</taxon>
        <taxon>Pseudonocardiales</taxon>
        <taxon>Pseudonocardiaceae</taxon>
        <taxon>Amycolatopsis</taxon>
    </lineage>
</organism>
<dbReference type="PANTHER" id="PTHR33361">
    <property type="entry name" value="GLR0591 PROTEIN"/>
    <property type="match status" value="1"/>
</dbReference>
<proteinExistence type="predicted"/>
<dbReference type="Proteomes" id="UP000715441">
    <property type="component" value="Unassembled WGS sequence"/>
</dbReference>
<dbReference type="Pfam" id="PF05960">
    <property type="entry name" value="DUF885"/>
    <property type="match status" value="1"/>
</dbReference>
<reference evidence="1 2" key="1">
    <citation type="submission" date="2020-04" db="EMBL/GenBank/DDBJ databases">
        <title>Novel species.</title>
        <authorList>
            <person name="Teo W.F.A."/>
            <person name="Lipun K."/>
            <person name="Srisuk N."/>
            <person name="Duangmal K."/>
        </authorList>
    </citation>
    <scope>NUCLEOTIDE SEQUENCE [LARGE SCALE GENOMIC DNA]</scope>
    <source>
        <strain evidence="1 2">K13G38</strain>
    </source>
</reference>
<evidence type="ECO:0000313" key="1">
    <source>
        <dbReference type="EMBL" id="NKQ57184.1"/>
    </source>
</evidence>
<comment type="caution">
    <text evidence="1">The sequence shown here is derived from an EMBL/GenBank/DDBJ whole genome shotgun (WGS) entry which is preliminary data.</text>
</comment>